<comment type="caution">
    <text evidence="3">The sequence shown here is derived from an EMBL/GenBank/DDBJ whole genome shotgun (WGS) entry which is preliminary data.</text>
</comment>
<dbReference type="InterPro" id="IPR051021">
    <property type="entry name" value="Mito_Ser/Thr_phosphatase"/>
</dbReference>
<name>A0A235CER7_9GAMM</name>
<proteinExistence type="predicted"/>
<dbReference type="EMBL" id="SODO01000009">
    <property type="protein sequence ID" value="TDW58304.1"/>
    <property type="molecule type" value="Genomic_DNA"/>
</dbReference>
<reference evidence="4 6" key="2">
    <citation type="submission" date="2019-03" db="EMBL/GenBank/DDBJ databases">
        <title>Genomic Encyclopedia of Archaeal and Bacterial Type Strains, Phase II (KMG-II): from individual species to whole genera.</title>
        <authorList>
            <person name="Goeker M."/>
        </authorList>
    </citation>
    <scope>NUCLEOTIDE SEQUENCE [LARGE SCALE GENOMIC DNA]</scope>
    <source>
        <strain evidence="4 6">DSM 15594</strain>
    </source>
</reference>
<dbReference type="InterPro" id="IPR013078">
    <property type="entry name" value="His_Pase_superF_clade-1"/>
</dbReference>
<evidence type="ECO:0000256" key="2">
    <source>
        <dbReference type="SAM" id="MobiDB-lite"/>
    </source>
</evidence>
<dbReference type="AlphaFoldDB" id="A0A235CER7"/>
<dbReference type="NCBIfam" id="TIGR00249">
    <property type="entry name" value="sixA"/>
    <property type="match status" value="1"/>
</dbReference>
<keyword evidence="1" id="KW-0378">Hydrolase</keyword>
<dbReference type="GO" id="GO:0005737">
    <property type="term" value="C:cytoplasm"/>
    <property type="evidence" value="ECO:0007669"/>
    <property type="project" value="InterPro"/>
</dbReference>
<dbReference type="RefSeq" id="WP_094278991.1">
    <property type="nucleotide sequence ID" value="NZ_JBLWZI010000011.1"/>
</dbReference>
<evidence type="ECO:0000313" key="4">
    <source>
        <dbReference type="EMBL" id="TDW58304.1"/>
    </source>
</evidence>
<dbReference type="Pfam" id="PF00300">
    <property type="entry name" value="His_Phos_1"/>
    <property type="match status" value="1"/>
</dbReference>
<dbReference type="SUPFAM" id="SSF53254">
    <property type="entry name" value="Phosphoglycerate mutase-like"/>
    <property type="match status" value="1"/>
</dbReference>
<feature type="compositionally biased region" description="Low complexity" evidence="2">
    <location>
        <begin position="10"/>
        <end position="20"/>
    </location>
</feature>
<dbReference type="Proteomes" id="UP000295058">
    <property type="component" value="Unassembled WGS sequence"/>
</dbReference>
<evidence type="ECO:0000313" key="6">
    <source>
        <dbReference type="Proteomes" id="UP000295058"/>
    </source>
</evidence>
<dbReference type="EMBL" id="NQJF01000011">
    <property type="protein sequence ID" value="OYD23042.1"/>
    <property type="molecule type" value="Genomic_DNA"/>
</dbReference>
<feature type="region of interest" description="Disordered" evidence="2">
    <location>
        <begin position="1"/>
        <end position="25"/>
    </location>
</feature>
<protein>
    <submittedName>
        <fullName evidence="3">Phosphohistidine phosphatase SixA</fullName>
    </submittedName>
</protein>
<dbReference type="GO" id="GO:0101006">
    <property type="term" value="F:protein histidine phosphatase activity"/>
    <property type="evidence" value="ECO:0007669"/>
    <property type="project" value="InterPro"/>
</dbReference>
<dbReference type="PANTHER" id="PTHR20935">
    <property type="entry name" value="PHOSPHOGLYCERATE MUTASE-RELATED"/>
    <property type="match status" value="1"/>
</dbReference>
<keyword evidence="6" id="KW-1185">Reference proteome</keyword>
<reference evidence="3 5" key="1">
    <citation type="submission" date="2017-08" db="EMBL/GenBank/DDBJ databases">
        <title>Draft Genome Sequence of the Marine Bacterium Oceanimonas baumannii ATCC 700832.</title>
        <authorList>
            <person name="Mcclelland W.D."/>
            <person name="Brennan M.A."/>
            <person name="Trachtenberg A.M."/>
            <person name="Maclea K.S."/>
        </authorList>
    </citation>
    <scope>NUCLEOTIDE SEQUENCE [LARGE SCALE GENOMIC DNA]</scope>
    <source>
        <strain evidence="3 5">ATCC 700832</strain>
    </source>
</reference>
<dbReference type="Gene3D" id="3.40.50.1240">
    <property type="entry name" value="Phosphoglycerate mutase-like"/>
    <property type="match status" value="1"/>
</dbReference>
<dbReference type="OrthoDB" id="9810154at2"/>
<gene>
    <name evidence="3" type="primary">sixA</name>
    <name evidence="3" type="ORF">B6S09_13305</name>
    <name evidence="4" type="ORF">LY04_02399</name>
</gene>
<dbReference type="PANTHER" id="PTHR20935:SF1">
    <property type="entry name" value="SLL1549 PROTEIN"/>
    <property type="match status" value="1"/>
</dbReference>
<evidence type="ECO:0000313" key="3">
    <source>
        <dbReference type="EMBL" id="OYD23042.1"/>
    </source>
</evidence>
<dbReference type="InterPro" id="IPR004449">
    <property type="entry name" value="SixA"/>
</dbReference>
<evidence type="ECO:0000313" key="5">
    <source>
        <dbReference type="Proteomes" id="UP000243640"/>
    </source>
</evidence>
<organism evidence="3 5">
    <name type="scientific">Oceanimonas baumannii</name>
    <dbReference type="NCBI Taxonomy" id="129578"/>
    <lineage>
        <taxon>Bacteria</taxon>
        <taxon>Pseudomonadati</taxon>
        <taxon>Pseudomonadota</taxon>
        <taxon>Gammaproteobacteria</taxon>
        <taxon>Aeromonadales</taxon>
        <taxon>Aeromonadaceae</taxon>
        <taxon>Oceanimonas</taxon>
    </lineage>
</organism>
<sequence length="170" mass="18733">MNIFVMRHGQASSQASSDAQRPLTEHGKEEVCHMAQWLAQQVESFDRVLVSPYLRTRQTWQQVSAVIPGMRTEFCNELVPSADADTAASLILAYGDVERTGNLLVISHMPLVGFLVESLCPATMAPVFVTSGVAKITLEKGHGGLFNWLEGPHSIRPHHPRRWPLCGSMG</sequence>
<dbReference type="CDD" id="cd07067">
    <property type="entry name" value="HP_PGM_like"/>
    <property type="match status" value="1"/>
</dbReference>
<evidence type="ECO:0000256" key="1">
    <source>
        <dbReference type="ARBA" id="ARBA00022801"/>
    </source>
</evidence>
<dbReference type="InterPro" id="IPR029033">
    <property type="entry name" value="His_PPase_superfam"/>
</dbReference>
<dbReference type="SMART" id="SM00855">
    <property type="entry name" value="PGAM"/>
    <property type="match status" value="1"/>
</dbReference>
<dbReference type="Proteomes" id="UP000243640">
    <property type="component" value="Unassembled WGS sequence"/>
</dbReference>
<accession>A0A235CER7</accession>